<dbReference type="InterPro" id="IPR036291">
    <property type="entry name" value="NAD(P)-bd_dom_sf"/>
</dbReference>
<dbReference type="InterPro" id="IPR045306">
    <property type="entry name" value="SDH-like"/>
</dbReference>
<dbReference type="PROSITE" id="PS00059">
    <property type="entry name" value="ADH_ZINC"/>
    <property type="match status" value="1"/>
</dbReference>
<protein>
    <submittedName>
        <fullName evidence="8">Alcohol dehydrogenase</fullName>
    </submittedName>
</protein>
<comment type="caution">
    <text evidence="8">The sequence shown here is derived from an EMBL/GenBank/DDBJ whole genome shotgun (WGS) entry which is preliminary data.</text>
</comment>
<dbReference type="InterPro" id="IPR002328">
    <property type="entry name" value="ADH_Zn_CS"/>
</dbReference>
<dbReference type="SUPFAM" id="SSF50129">
    <property type="entry name" value="GroES-like"/>
    <property type="match status" value="1"/>
</dbReference>
<dbReference type="Gene3D" id="3.40.50.720">
    <property type="entry name" value="NAD(P)-binding Rossmann-like Domain"/>
    <property type="match status" value="1"/>
</dbReference>
<feature type="domain" description="Enoyl reductase (ER)" evidence="7">
    <location>
        <begin position="19"/>
        <end position="350"/>
    </location>
</feature>
<keyword evidence="9" id="KW-1185">Reference proteome</keyword>
<evidence type="ECO:0000256" key="2">
    <source>
        <dbReference type="ARBA" id="ARBA00008072"/>
    </source>
</evidence>
<evidence type="ECO:0000256" key="1">
    <source>
        <dbReference type="ARBA" id="ARBA00001947"/>
    </source>
</evidence>
<dbReference type="InterPro" id="IPR011032">
    <property type="entry name" value="GroES-like_sf"/>
</dbReference>
<name>A0A0F4LSZ1_9LACO</name>
<dbReference type="Gene3D" id="3.90.180.10">
    <property type="entry name" value="Medium-chain alcohol dehydrogenases, catalytic domain"/>
    <property type="match status" value="1"/>
</dbReference>
<accession>A0A0F4LSZ1</accession>
<dbReference type="Pfam" id="PF00107">
    <property type="entry name" value="ADH_zinc_N"/>
    <property type="match status" value="1"/>
</dbReference>
<dbReference type="SMART" id="SM00829">
    <property type="entry name" value="PKS_ER"/>
    <property type="match status" value="1"/>
</dbReference>
<keyword evidence="5" id="KW-0560">Oxidoreductase</keyword>
<evidence type="ECO:0000256" key="5">
    <source>
        <dbReference type="ARBA" id="ARBA00023002"/>
    </source>
</evidence>
<evidence type="ECO:0000256" key="6">
    <source>
        <dbReference type="RuleBase" id="RU361277"/>
    </source>
</evidence>
<dbReference type="PANTHER" id="PTHR43161">
    <property type="entry name" value="SORBITOL DEHYDROGENASE"/>
    <property type="match status" value="1"/>
</dbReference>
<dbReference type="CDD" id="cd05285">
    <property type="entry name" value="sorbitol_DH"/>
    <property type="match status" value="1"/>
</dbReference>
<dbReference type="Pfam" id="PF08240">
    <property type="entry name" value="ADH_N"/>
    <property type="match status" value="1"/>
</dbReference>
<evidence type="ECO:0000259" key="7">
    <source>
        <dbReference type="SMART" id="SM00829"/>
    </source>
</evidence>
<dbReference type="InterPro" id="IPR013149">
    <property type="entry name" value="ADH-like_C"/>
</dbReference>
<dbReference type="InterPro" id="IPR020843">
    <property type="entry name" value="ER"/>
</dbReference>
<dbReference type="GO" id="GO:0008270">
    <property type="term" value="F:zinc ion binding"/>
    <property type="evidence" value="ECO:0007669"/>
    <property type="project" value="InterPro"/>
</dbReference>
<evidence type="ECO:0000256" key="4">
    <source>
        <dbReference type="ARBA" id="ARBA00022833"/>
    </source>
</evidence>
<proteinExistence type="inferred from homology"/>
<reference evidence="8 9" key="1">
    <citation type="submission" date="2015-01" db="EMBL/GenBank/DDBJ databases">
        <title>Comparative genomics of the lactic acid bacteria isolated from the honey bee gut.</title>
        <authorList>
            <person name="Ellegaard K.M."/>
            <person name="Tamarit D."/>
            <person name="Javelind E."/>
            <person name="Olofsson T."/>
            <person name="Andersson S.G."/>
            <person name="Vasquez A."/>
        </authorList>
    </citation>
    <scope>NUCLEOTIDE SEQUENCE [LARGE SCALE GENOMIC DNA]</scope>
    <source>
        <strain evidence="8 9">Bin4</strain>
    </source>
</reference>
<dbReference type="Proteomes" id="UP000033558">
    <property type="component" value="Unassembled WGS sequence"/>
</dbReference>
<dbReference type="SUPFAM" id="SSF51735">
    <property type="entry name" value="NAD(P)-binding Rossmann-fold domains"/>
    <property type="match status" value="1"/>
</dbReference>
<dbReference type="InterPro" id="IPR013154">
    <property type="entry name" value="ADH-like_N"/>
</dbReference>
<dbReference type="GO" id="GO:0016616">
    <property type="term" value="F:oxidoreductase activity, acting on the CH-OH group of donors, NAD or NADP as acceptor"/>
    <property type="evidence" value="ECO:0007669"/>
    <property type="project" value="InterPro"/>
</dbReference>
<dbReference type="STRING" id="1218492.JG30_07590"/>
<dbReference type="AlphaFoldDB" id="A0A0F4LSZ1"/>
<comment type="similarity">
    <text evidence="2 6">Belongs to the zinc-containing alcohol dehydrogenase family.</text>
</comment>
<comment type="cofactor">
    <cofactor evidence="1 6">
        <name>Zn(2+)</name>
        <dbReference type="ChEBI" id="CHEBI:29105"/>
    </cofactor>
</comment>
<evidence type="ECO:0000313" key="8">
    <source>
        <dbReference type="EMBL" id="KJY61710.1"/>
    </source>
</evidence>
<dbReference type="EMBL" id="JXJQ01000008">
    <property type="protein sequence ID" value="KJY61710.1"/>
    <property type="molecule type" value="Genomic_DNA"/>
</dbReference>
<evidence type="ECO:0000256" key="3">
    <source>
        <dbReference type="ARBA" id="ARBA00022723"/>
    </source>
</evidence>
<dbReference type="HOGENOM" id="CLU_026673_11_5_9"/>
<dbReference type="PATRIC" id="fig|1218492.5.peg.897"/>
<gene>
    <name evidence="8" type="ORF">JG30_07590</name>
</gene>
<dbReference type="PANTHER" id="PTHR43161:SF9">
    <property type="entry name" value="SORBITOL DEHYDROGENASE"/>
    <property type="match status" value="1"/>
</dbReference>
<keyword evidence="4 6" id="KW-0862">Zinc</keyword>
<keyword evidence="3 6" id="KW-0479">Metal-binding</keyword>
<sequence>MMMDNLPTTSKSSYLEKAGEFKMKTKTLPKMKPTDVLVKVMAVGICGSDVHFYEHGKLGNWNVTEPLILGHESSGQILAVGSDVTDFKAGDRVAIEPGVPCGHCEYCRKGYYNLCPQVQFMAIPGTDGDLTQYIVYPSDYVYHIPDDMSYEIAALSEPFSVGVHASQLLDVSPGETVFISGSGPVGLMTIMAVKAFGIHDIIVSDAEPFRLETAKALGATHTIDVTKQDVVEEVKKYTNGEGVGYAFEASGNNKAETQALMTLRRRGKIAYIGMPAVDEAPLNISFMTTYEPQIYGLFRYANTYPLAIDILHDNMDLAGKLITDFYTLEETQDAFERTRTAKSESLKVVIYPNEKLRDK</sequence>
<organism evidence="8 9">
    <name type="scientific">Bombilactobacillus mellifer</name>
    <dbReference type="NCBI Taxonomy" id="1218492"/>
    <lineage>
        <taxon>Bacteria</taxon>
        <taxon>Bacillati</taxon>
        <taxon>Bacillota</taxon>
        <taxon>Bacilli</taxon>
        <taxon>Lactobacillales</taxon>
        <taxon>Lactobacillaceae</taxon>
        <taxon>Bombilactobacillus</taxon>
    </lineage>
</organism>
<evidence type="ECO:0000313" key="9">
    <source>
        <dbReference type="Proteomes" id="UP000033558"/>
    </source>
</evidence>